<dbReference type="InterPro" id="IPR050311">
    <property type="entry name" value="ORC1/CDC6"/>
</dbReference>
<evidence type="ECO:0000259" key="6">
    <source>
        <dbReference type="Pfam" id="PF22703"/>
    </source>
</evidence>
<feature type="domain" description="ORC1/DEAH AAA+ ATPase" evidence="5">
    <location>
        <begin position="41"/>
        <end position="157"/>
    </location>
</feature>
<organism evidence="7 8">
    <name type="scientific">Halomarina oriensis</name>
    <dbReference type="NCBI Taxonomy" id="671145"/>
    <lineage>
        <taxon>Archaea</taxon>
        <taxon>Methanobacteriati</taxon>
        <taxon>Methanobacteriota</taxon>
        <taxon>Stenosarchaea group</taxon>
        <taxon>Halobacteria</taxon>
        <taxon>Halobacteriales</taxon>
        <taxon>Natronomonadaceae</taxon>
        <taxon>Halomarina</taxon>
    </lineage>
</organism>
<proteinExistence type="inferred from homology"/>
<dbReference type="InterPro" id="IPR014277">
    <property type="entry name" value="Orc1/Cdc6_arc"/>
</dbReference>
<dbReference type="EMBL" id="WSZK01000033">
    <property type="protein sequence ID" value="MWG36248.1"/>
    <property type="molecule type" value="Genomic_DNA"/>
</dbReference>
<dbReference type="Proteomes" id="UP000451471">
    <property type="component" value="Unassembled WGS sequence"/>
</dbReference>
<keyword evidence="8" id="KW-1185">Reference proteome</keyword>
<dbReference type="PANTHER" id="PTHR10763:SF22">
    <property type="entry name" value="ORC1-TYPE DNA REPLICATION PROTEIN"/>
    <property type="match status" value="1"/>
</dbReference>
<comment type="caution">
    <text evidence="7">The sequence shown here is derived from an EMBL/GenBank/DDBJ whole genome shotgun (WGS) entry which is preliminary data.</text>
</comment>
<gene>
    <name evidence="7" type="ORF">GQS65_17460</name>
</gene>
<evidence type="ECO:0000256" key="1">
    <source>
        <dbReference type="ARBA" id="ARBA00006184"/>
    </source>
</evidence>
<dbReference type="RefSeq" id="WP_158205911.1">
    <property type="nucleotide sequence ID" value="NZ_WSZK01000033.1"/>
</dbReference>
<keyword evidence="4" id="KW-0067">ATP-binding</keyword>
<dbReference type="GO" id="GO:0016887">
    <property type="term" value="F:ATP hydrolysis activity"/>
    <property type="evidence" value="ECO:0007669"/>
    <property type="project" value="InterPro"/>
</dbReference>
<keyword evidence="2" id="KW-0235">DNA replication</keyword>
<dbReference type="GO" id="GO:0006260">
    <property type="term" value="P:DNA replication"/>
    <property type="evidence" value="ECO:0007669"/>
    <property type="project" value="UniProtKB-KW"/>
</dbReference>
<comment type="similarity">
    <text evidence="1">Belongs to the CDC6/cdc18 family.</text>
</comment>
<dbReference type="InterPro" id="IPR049945">
    <property type="entry name" value="AAA_22"/>
</dbReference>
<name>A0A6B0GWV9_9EURY</name>
<dbReference type="NCBIfam" id="TIGR02928">
    <property type="entry name" value="orc1/cdc6 family replication initiation protein"/>
    <property type="match status" value="1"/>
</dbReference>
<dbReference type="AlphaFoldDB" id="A0A6B0GWV9"/>
<dbReference type="CDD" id="cd18139">
    <property type="entry name" value="HLD_clamp_RarA"/>
    <property type="match status" value="1"/>
</dbReference>
<evidence type="ECO:0000256" key="4">
    <source>
        <dbReference type="ARBA" id="ARBA00022840"/>
    </source>
</evidence>
<reference evidence="7 8" key="1">
    <citation type="submission" date="2019-12" db="EMBL/GenBank/DDBJ databases">
        <title>Halocatena pleomorpha gen. nov. sp. nov., an extremely halophilic archaeon of family Halobacteriaceae isolated from saltpan soil.</title>
        <authorList>
            <person name="Pal Y."/>
            <person name="Verma A."/>
            <person name="Krishnamurthi S."/>
            <person name="Kumar P."/>
        </authorList>
    </citation>
    <scope>NUCLEOTIDE SEQUENCE [LARGE SCALE GENOMIC DNA]</scope>
    <source>
        <strain evidence="7 8">JCM 16495</strain>
    </source>
</reference>
<dbReference type="PANTHER" id="PTHR10763">
    <property type="entry name" value="CELL DIVISION CONTROL PROTEIN 6-RELATED"/>
    <property type="match status" value="1"/>
</dbReference>
<dbReference type="SUPFAM" id="SSF52540">
    <property type="entry name" value="P-loop containing nucleoside triphosphate hydrolases"/>
    <property type="match status" value="1"/>
</dbReference>
<accession>A0A6B0GWV9</accession>
<dbReference type="OrthoDB" id="270161at2157"/>
<dbReference type="GO" id="GO:0005524">
    <property type="term" value="F:ATP binding"/>
    <property type="evidence" value="ECO:0007669"/>
    <property type="project" value="UniProtKB-KW"/>
</dbReference>
<feature type="domain" description="Cdc6 AAA+ ATPase-type lid" evidence="6">
    <location>
        <begin position="191"/>
        <end position="251"/>
    </location>
</feature>
<dbReference type="Gene3D" id="3.40.50.300">
    <property type="entry name" value="P-loop containing nucleotide triphosphate hydrolases"/>
    <property type="match status" value="1"/>
</dbReference>
<dbReference type="Gene3D" id="1.10.8.60">
    <property type="match status" value="1"/>
</dbReference>
<dbReference type="InterPro" id="IPR027417">
    <property type="entry name" value="P-loop_NTPase"/>
</dbReference>
<dbReference type="InterPro" id="IPR055237">
    <property type="entry name" value="Cdc6_lid"/>
</dbReference>
<dbReference type="Pfam" id="PF13401">
    <property type="entry name" value="AAA_22"/>
    <property type="match status" value="1"/>
</dbReference>
<evidence type="ECO:0000313" key="7">
    <source>
        <dbReference type="EMBL" id="MWG36248.1"/>
    </source>
</evidence>
<evidence type="ECO:0000256" key="3">
    <source>
        <dbReference type="ARBA" id="ARBA00022741"/>
    </source>
</evidence>
<protein>
    <submittedName>
        <fullName evidence="7">AAA family ATPase</fullName>
    </submittedName>
</protein>
<sequence length="334" mass="38036">MITDARVLQADFTPRDVRHRDSEVDALTTVLDPLVQGDYADPAILYGPSGAGKTCIANYTVEQLRQAVLDVDYQYVNCWQNYSGYRTLYRILEGLGKTVDVHRRSTPLDELLERLQNYDGPPVVVILDEADQLEHQQTLYHLNNLPKFAIVLIANDEADILSGADDRVRSRFVGAERIKFSRYSMAELVGILEDRVRWGFQPDVVTESTLEHIADKAAGDARAAISMLRSAARHGTEEGLEQITPDLVDDTESDAREEVHRKNVDTLTPHQRALYDCLQVNGEMEPAELYQAYRERVEDPRADRTIRDYLLKLARYDLIRVEGTSRDRRYGPVE</sequence>
<dbReference type="Pfam" id="PF22703">
    <property type="entry name" value="Cdc6_lid"/>
    <property type="match status" value="1"/>
</dbReference>
<keyword evidence="3" id="KW-0547">Nucleotide-binding</keyword>
<evidence type="ECO:0000256" key="2">
    <source>
        <dbReference type="ARBA" id="ARBA00022705"/>
    </source>
</evidence>
<evidence type="ECO:0000259" key="5">
    <source>
        <dbReference type="Pfam" id="PF13401"/>
    </source>
</evidence>
<evidence type="ECO:0000313" key="8">
    <source>
        <dbReference type="Proteomes" id="UP000451471"/>
    </source>
</evidence>